<dbReference type="RefSeq" id="WP_108970889.1">
    <property type="nucleotide sequence ID" value="NZ_CP022195.1"/>
</dbReference>
<proteinExistence type="predicted"/>
<dbReference type="GO" id="GO:0005886">
    <property type="term" value="C:plasma membrane"/>
    <property type="evidence" value="ECO:0007669"/>
    <property type="project" value="UniProtKB-SubCell"/>
</dbReference>
<evidence type="ECO:0000256" key="1">
    <source>
        <dbReference type="ARBA" id="ARBA00004651"/>
    </source>
</evidence>
<dbReference type="KEGG" id="ypac:CEW88_23775"/>
<gene>
    <name evidence="10" type="ORF">CEW88_23775</name>
</gene>
<protein>
    <submittedName>
        <fullName evidence="10">VPLPA-CTERM-specific exosortase XrtD</fullName>
    </submittedName>
</protein>
<keyword evidence="3" id="KW-0645">Protease</keyword>
<dbReference type="InterPro" id="IPR014263">
    <property type="entry name" value="Methanolan_biosynth_EpsI"/>
</dbReference>
<evidence type="ECO:0000313" key="11">
    <source>
        <dbReference type="Proteomes" id="UP000244915"/>
    </source>
</evidence>
<dbReference type="InterPro" id="IPR026392">
    <property type="entry name" value="Exo/Archaeosortase_dom"/>
</dbReference>
<keyword evidence="2" id="KW-1003">Cell membrane</keyword>
<dbReference type="GO" id="GO:0006508">
    <property type="term" value="P:proteolysis"/>
    <property type="evidence" value="ECO:0007669"/>
    <property type="project" value="UniProtKB-KW"/>
</dbReference>
<evidence type="ECO:0000256" key="5">
    <source>
        <dbReference type="ARBA" id="ARBA00022801"/>
    </source>
</evidence>
<feature type="transmembrane region" description="Helical" evidence="8">
    <location>
        <begin position="265"/>
        <end position="282"/>
    </location>
</feature>
<dbReference type="Proteomes" id="UP000244915">
    <property type="component" value="Plasmid unnamed5"/>
</dbReference>
<dbReference type="EMBL" id="CP022195">
    <property type="protein sequence ID" value="AWI86793.1"/>
    <property type="molecule type" value="Genomic_DNA"/>
</dbReference>
<reference evidence="10 11" key="1">
    <citation type="submission" date="2017-06" db="EMBL/GenBank/DDBJ databases">
        <title>Yangia sp. YSBP01 complete genome sequence.</title>
        <authorList>
            <person name="Woo J.-H."/>
            <person name="Kim H.-S."/>
        </authorList>
    </citation>
    <scope>NUCLEOTIDE SEQUENCE [LARGE SCALE GENOMIC DNA]</scope>
    <source>
        <strain evidence="10 11">YSBP01</strain>
        <plasmid evidence="10 11">unnamed5</plasmid>
    </source>
</reference>
<dbReference type="InterPro" id="IPR019127">
    <property type="entry name" value="Exosortase"/>
</dbReference>
<evidence type="ECO:0000256" key="6">
    <source>
        <dbReference type="ARBA" id="ARBA00022989"/>
    </source>
</evidence>
<dbReference type="InterPro" id="IPR013426">
    <property type="entry name" value="EpsH-like"/>
</dbReference>
<dbReference type="AlphaFoldDB" id="A0A2U8HM07"/>
<evidence type="ECO:0000256" key="4">
    <source>
        <dbReference type="ARBA" id="ARBA00022692"/>
    </source>
</evidence>
<keyword evidence="4 8" id="KW-0812">Transmembrane</keyword>
<sequence>MSHIGTRHLPMAINPPGLALFALLCLAALAVFWTGLRSLGLAWSTPEYSHGPLIPLISLYLFLRELRDTPRAVAPPGVGWGHGLLVLLLALGLAGLGTVAAIPDVVTYALILWLAGVVLLCFGWTEGRRHQLPVLHLVFMLPLPQVLYWQLTIVLQGLSSEVGVWIIRLMGIPVFLEGNVIDLGPYKLLVAEACSGLRYLFPILSFSYLIAILYRGPFWHRALLFLMAAPLTVVMNAFRIGMIGALVNWRGIGQAEGFMHVFEGWAVFGLCVALLLAAAGLLQRTTRRPASLSETIDLDFDGLGRQAARALGLPASRGLLAGTLATLAVALALAAAPPPAQRVPERAQFSAFPLQFAGWSGAAHALEPEIEAVLGATDYLNASYLAPEGGPPVAIFAAWYRSQTQGEGIHSPEVCLPAGGWEIETLGPLTLVMPQTVYGRFTVNRSVIRKGLQRQLVYYWFEQRGQRMTNDVRAKLTVLRDGLTRGRSDGGLVRFTTPIGPRESIDSADSRLQGFMQRALRSLPRFIPE</sequence>
<dbReference type="OrthoDB" id="9797363at2"/>
<dbReference type="NCBIfam" id="TIGR02602">
    <property type="entry name" value="8TM_EpsH"/>
    <property type="match status" value="1"/>
</dbReference>
<evidence type="ECO:0000256" key="8">
    <source>
        <dbReference type="SAM" id="Phobius"/>
    </source>
</evidence>
<feature type="transmembrane region" description="Helical" evidence="8">
    <location>
        <begin position="78"/>
        <end position="99"/>
    </location>
</feature>
<keyword evidence="7 8" id="KW-0472">Membrane</keyword>
<evidence type="ECO:0000313" key="10">
    <source>
        <dbReference type="EMBL" id="AWI86793.1"/>
    </source>
</evidence>
<feature type="transmembrane region" description="Helical" evidence="8">
    <location>
        <begin position="196"/>
        <end position="214"/>
    </location>
</feature>
<feature type="domain" description="Methanolan biosynthesis EpsI" evidence="9">
    <location>
        <begin position="323"/>
        <end position="526"/>
    </location>
</feature>
<feature type="transmembrane region" description="Helical" evidence="8">
    <location>
        <begin position="223"/>
        <end position="245"/>
    </location>
</feature>
<name>A0A2U8HM07_9RHOB</name>
<dbReference type="GO" id="GO:0008233">
    <property type="term" value="F:peptidase activity"/>
    <property type="evidence" value="ECO:0007669"/>
    <property type="project" value="UniProtKB-KW"/>
</dbReference>
<evidence type="ECO:0000256" key="3">
    <source>
        <dbReference type="ARBA" id="ARBA00022670"/>
    </source>
</evidence>
<feature type="transmembrane region" description="Helical" evidence="8">
    <location>
        <begin position="318"/>
        <end position="336"/>
    </location>
</feature>
<evidence type="ECO:0000256" key="2">
    <source>
        <dbReference type="ARBA" id="ARBA00022475"/>
    </source>
</evidence>
<keyword evidence="6 8" id="KW-1133">Transmembrane helix</keyword>
<dbReference type="NCBIfam" id="TIGR04178">
    <property type="entry name" value="exo_archaeo"/>
    <property type="match status" value="1"/>
</dbReference>
<dbReference type="NCBIfam" id="TIGR02914">
    <property type="entry name" value="EpsI_fam"/>
    <property type="match status" value="1"/>
</dbReference>
<dbReference type="InterPro" id="IPR026491">
    <property type="entry name" value="ExosortD_VPLPA"/>
</dbReference>
<keyword evidence="5" id="KW-0378">Hydrolase</keyword>
<feature type="transmembrane region" description="Helical" evidence="8">
    <location>
        <begin position="105"/>
        <end position="125"/>
    </location>
</feature>
<comment type="subcellular location">
    <subcellularLocation>
        <location evidence="1">Cell membrane</location>
        <topology evidence="1">Multi-pass membrane protein</topology>
    </subcellularLocation>
</comment>
<dbReference type="Pfam" id="PF09721">
    <property type="entry name" value="Exosortase_EpsH"/>
    <property type="match status" value="1"/>
</dbReference>
<evidence type="ECO:0000259" key="9">
    <source>
        <dbReference type="Pfam" id="PF11984"/>
    </source>
</evidence>
<dbReference type="Pfam" id="PF11984">
    <property type="entry name" value="DUF3485"/>
    <property type="match status" value="1"/>
</dbReference>
<evidence type="ECO:0000256" key="7">
    <source>
        <dbReference type="ARBA" id="ARBA00023136"/>
    </source>
</evidence>
<feature type="transmembrane region" description="Helical" evidence="8">
    <location>
        <begin position="48"/>
        <end position="66"/>
    </location>
</feature>
<dbReference type="NCBIfam" id="TIGR04152">
    <property type="entry name" value="exosort_VPLPA"/>
    <property type="match status" value="1"/>
</dbReference>
<accession>A0A2U8HM07</accession>
<organism evidence="10 11">
    <name type="scientific">Alloyangia pacifica</name>
    <dbReference type="NCBI Taxonomy" id="311180"/>
    <lineage>
        <taxon>Bacteria</taxon>
        <taxon>Pseudomonadati</taxon>
        <taxon>Pseudomonadota</taxon>
        <taxon>Alphaproteobacteria</taxon>
        <taxon>Rhodobacterales</taxon>
        <taxon>Roseobacteraceae</taxon>
        <taxon>Alloyangia</taxon>
    </lineage>
</organism>
<geneLocation type="plasmid" evidence="10 11">
    <name>unnamed5</name>
</geneLocation>
<keyword evidence="10" id="KW-0614">Plasmid</keyword>